<dbReference type="RefSeq" id="WP_073167886.1">
    <property type="nucleotide sequence ID" value="NZ_FQZE01000008.1"/>
</dbReference>
<proteinExistence type="predicted"/>
<name>A0A1M6FEL1_9BACT</name>
<keyword evidence="2" id="KW-1185">Reference proteome</keyword>
<dbReference type="GO" id="GO:0004519">
    <property type="term" value="F:endonuclease activity"/>
    <property type="evidence" value="ECO:0007669"/>
    <property type="project" value="InterPro"/>
</dbReference>
<dbReference type="InterPro" id="IPR018669">
    <property type="entry name" value="Toxin_HigB"/>
</dbReference>
<dbReference type="GO" id="GO:0003723">
    <property type="term" value="F:RNA binding"/>
    <property type="evidence" value="ECO:0007669"/>
    <property type="project" value="InterPro"/>
</dbReference>
<protein>
    <submittedName>
        <fullName evidence="1">mRNA interferase HigB</fullName>
    </submittedName>
</protein>
<gene>
    <name evidence="1" type="ORF">SAMN05444280_108140</name>
</gene>
<accession>A0A1M6FEL1</accession>
<organism evidence="1 2">
    <name type="scientific">Tangfeifania diversioriginum</name>
    <dbReference type="NCBI Taxonomy" id="1168035"/>
    <lineage>
        <taxon>Bacteria</taxon>
        <taxon>Pseudomonadati</taxon>
        <taxon>Bacteroidota</taxon>
        <taxon>Bacteroidia</taxon>
        <taxon>Marinilabiliales</taxon>
        <taxon>Prolixibacteraceae</taxon>
        <taxon>Tangfeifania</taxon>
    </lineage>
</organism>
<dbReference type="Proteomes" id="UP000184050">
    <property type="component" value="Unassembled WGS sequence"/>
</dbReference>
<dbReference type="OrthoDB" id="9799912at2"/>
<evidence type="ECO:0000313" key="2">
    <source>
        <dbReference type="Proteomes" id="UP000184050"/>
    </source>
</evidence>
<dbReference type="AlphaFoldDB" id="A0A1M6FEL1"/>
<evidence type="ECO:0000313" key="1">
    <source>
        <dbReference type="EMBL" id="SHI96093.1"/>
    </source>
</evidence>
<dbReference type="Pfam" id="PF09907">
    <property type="entry name" value="HigB_toxin"/>
    <property type="match status" value="1"/>
</dbReference>
<reference evidence="1 2" key="1">
    <citation type="submission" date="2016-11" db="EMBL/GenBank/DDBJ databases">
        <authorList>
            <person name="Jaros S."/>
            <person name="Januszkiewicz K."/>
            <person name="Wedrychowicz H."/>
        </authorList>
    </citation>
    <scope>NUCLEOTIDE SEQUENCE [LARGE SCALE GENOMIC DNA]</scope>
    <source>
        <strain evidence="1 2">DSM 27063</strain>
    </source>
</reference>
<dbReference type="EMBL" id="FQZE01000008">
    <property type="protein sequence ID" value="SHI96093.1"/>
    <property type="molecule type" value="Genomic_DNA"/>
</dbReference>
<dbReference type="GO" id="GO:0110001">
    <property type="term" value="C:toxin-antitoxin complex"/>
    <property type="evidence" value="ECO:0007669"/>
    <property type="project" value="InterPro"/>
</dbReference>
<dbReference type="STRING" id="1168035.SAMN05444280_108140"/>
<sequence length="110" mass="12727">MKVHLIKQATIEAFTKENSLNKGPFNSWVQIIKYANWNKPQDIVTTFNSADILGKSSNRVVFNIAGNKYRLICKYYFGKSQVHLFIKWIGTHAEYTSLCKNGNQFTVENY</sequence>